<dbReference type="InterPro" id="IPR008928">
    <property type="entry name" value="6-hairpin_glycosidase_sf"/>
</dbReference>
<keyword evidence="6" id="KW-1185">Reference proteome</keyword>
<comment type="caution">
    <text evidence="5">The sequence shown here is derived from an EMBL/GenBank/DDBJ whole genome shotgun (WGS) entry which is preliminary data.</text>
</comment>
<dbReference type="InterPro" id="IPR012878">
    <property type="entry name" value="Beta-AFase-like_GH127_cat"/>
</dbReference>
<feature type="domain" description="Non-reducing end beta-L-arabinofuranosidase-like GH127 C-terminal" evidence="4">
    <location>
        <begin position="571"/>
        <end position="689"/>
    </location>
</feature>
<evidence type="ECO:0000256" key="1">
    <source>
        <dbReference type="SAM" id="MobiDB-lite"/>
    </source>
</evidence>
<dbReference type="InterPro" id="IPR049049">
    <property type="entry name" value="Beta-AFase-like_GH127_C"/>
</dbReference>
<dbReference type="InterPro" id="IPR049174">
    <property type="entry name" value="Beta-AFase-like"/>
</dbReference>
<dbReference type="RefSeq" id="WP_377184791.1">
    <property type="nucleotide sequence ID" value="NZ_JBHUOG010000002.1"/>
</dbReference>
<gene>
    <name evidence="5" type="ORF">ACFS27_16035</name>
</gene>
<evidence type="ECO:0000259" key="4">
    <source>
        <dbReference type="Pfam" id="PF20737"/>
    </source>
</evidence>
<evidence type="ECO:0000259" key="3">
    <source>
        <dbReference type="Pfam" id="PF20736"/>
    </source>
</evidence>
<proteinExistence type="predicted"/>
<keyword evidence="5" id="KW-0378">Hydrolase</keyword>
<evidence type="ECO:0000313" key="5">
    <source>
        <dbReference type="EMBL" id="MFD2795069.1"/>
    </source>
</evidence>
<dbReference type="PANTHER" id="PTHR43465:SF2">
    <property type="entry name" value="DUF1680 DOMAIN PROTEIN (AFU_ORTHOLOGUE AFUA_1G08910)"/>
    <property type="match status" value="1"/>
</dbReference>
<dbReference type="SUPFAM" id="SSF48208">
    <property type="entry name" value="Six-hairpin glycosidases"/>
    <property type="match status" value="1"/>
</dbReference>
<name>A0ABW5VTR4_9MICO</name>
<feature type="compositionally biased region" description="Low complexity" evidence="1">
    <location>
        <begin position="1"/>
        <end position="21"/>
    </location>
</feature>
<reference evidence="6" key="1">
    <citation type="journal article" date="2019" name="Int. J. Syst. Evol. Microbiol.">
        <title>The Global Catalogue of Microorganisms (GCM) 10K type strain sequencing project: providing services to taxonomists for standard genome sequencing and annotation.</title>
        <authorList>
            <consortium name="The Broad Institute Genomics Platform"/>
            <consortium name="The Broad Institute Genome Sequencing Center for Infectious Disease"/>
            <person name="Wu L."/>
            <person name="Ma J."/>
        </authorList>
    </citation>
    <scope>NUCLEOTIDE SEQUENCE [LARGE SCALE GENOMIC DNA]</scope>
    <source>
        <strain evidence="6">CCM 7044</strain>
    </source>
</reference>
<feature type="domain" description="Non-reducing end beta-L-arabinofuranosidase-like GH127 middle" evidence="3">
    <location>
        <begin position="468"/>
        <end position="531"/>
    </location>
</feature>
<dbReference type="InterPro" id="IPR049046">
    <property type="entry name" value="Beta-AFase-like_GH127_middle"/>
</dbReference>
<dbReference type="GO" id="GO:0016787">
    <property type="term" value="F:hydrolase activity"/>
    <property type="evidence" value="ECO:0007669"/>
    <property type="project" value="UniProtKB-KW"/>
</dbReference>
<dbReference type="Pfam" id="PF20736">
    <property type="entry name" value="Glyco_hydro127M"/>
    <property type="match status" value="1"/>
</dbReference>
<dbReference type="EMBL" id="JBHUOG010000002">
    <property type="protein sequence ID" value="MFD2795069.1"/>
    <property type="molecule type" value="Genomic_DNA"/>
</dbReference>
<organism evidence="5 6">
    <name type="scientific">Promicromonospora vindobonensis</name>
    <dbReference type="NCBI Taxonomy" id="195748"/>
    <lineage>
        <taxon>Bacteria</taxon>
        <taxon>Bacillati</taxon>
        <taxon>Actinomycetota</taxon>
        <taxon>Actinomycetes</taxon>
        <taxon>Micrococcales</taxon>
        <taxon>Promicromonosporaceae</taxon>
        <taxon>Promicromonospora</taxon>
    </lineage>
</organism>
<evidence type="ECO:0000259" key="2">
    <source>
        <dbReference type="Pfam" id="PF07944"/>
    </source>
</evidence>
<dbReference type="PANTHER" id="PTHR43465">
    <property type="entry name" value="DUF1680 DOMAIN PROTEIN (AFU_ORTHOLOGUE AFUA_1G08910)"/>
    <property type="match status" value="1"/>
</dbReference>
<dbReference type="Proteomes" id="UP001597479">
    <property type="component" value="Unassembled WGS sequence"/>
</dbReference>
<protein>
    <submittedName>
        <fullName evidence="5">Glycoside hydrolase family 127 protein</fullName>
    </submittedName>
</protein>
<dbReference type="Pfam" id="PF07944">
    <property type="entry name" value="Beta-AFase-like_GH127_cat"/>
    <property type="match status" value="1"/>
</dbReference>
<evidence type="ECO:0000313" key="6">
    <source>
        <dbReference type="Proteomes" id="UP001597479"/>
    </source>
</evidence>
<feature type="domain" description="Non-reducing end beta-L-arabinofuranosidase-like GH127 catalytic" evidence="2">
    <location>
        <begin position="37"/>
        <end position="435"/>
    </location>
</feature>
<sequence>MTQHLTTRTVAPRLRAATAAPVAPPGPRRGLGVGELRLDGGFWGTLQETNARATLRHCLDWMEQLGWLGNFDRVAQGATGGERPGWQFSDSEVYKLLEALVWEHGRTGDAEVEGLLAKVVDRVAAAQDDDGYLNTCFGHAGRPGRYTDLSTGHELYCTGHLLQAAVARVRTLGRVAGEDDALVGIARRAADHVCREFGAAGRGGQAGLCGHPEIEVGLAELGRALGEPRYTEQARIFVERRGHGTLAPIALLSPAYFQDDVPVRDADVWRGHAVRALYLAAGAVDVAVDTDDDELRAAVERQWTRSVERRTYLTGGMGSRHQDEGFGDDWELPPDRAYCETCAGVASVMVSWRLLLATGEVRYADLIERTLYNVVATSPRADGRAFFYANPLQQREPGADVRPDAVNPRAEGGVRAPWFDVSCCPTNVARTLASWQAYAAFVEEASGASDGGPDGDAADGGVVVSLAQYAAGDLRISVDDREPGEGGGELALRVTTEYPHDGRIRVEVTAVPERPVALRLRVPHWADGATLGGPDGSSAAVRPGWATAGAAGPPTLAVGDVVTLDLPVAPRLTWPDPRVDAVRGTVAVERGPLVLALESVDLPDGVLLDQVRLDPAVAPRAQGDGAVVRAVVVPLPGGGAGTPPFVSGGRDGAPAPTSDAGAPAALDLTLVPYHRWAERGPSTMRVFVPTARPEEIR</sequence>
<accession>A0ABW5VTR4</accession>
<dbReference type="Pfam" id="PF20737">
    <property type="entry name" value="Glyco_hydro127C"/>
    <property type="match status" value="1"/>
</dbReference>
<feature type="region of interest" description="Disordered" evidence="1">
    <location>
        <begin position="1"/>
        <end position="29"/>
    </location>
</feature>